<feature type="transmembrane region" description="Helical" evidence="2">
    <location>
        <begin position="474"/>
        <end position="496"/>
    </location>
</feature>
<feature type="transmembrane region" description="Helical" evidence="2">
    <location>
        <begin position="411"/>
        <end position="432"/>
    </location>
</feature>
<feature type="transmembrane region" description="Helical" evidence="2">
    <location>
        <begin position="369"/>
        <end position="391"/>
    </location>
</feature>
<keyword evidence="2" id="KW-0812">Transmembrane</keyword>
<evidence type="ECO:0000256" key="2">
    <source>
        <dbReference type="SAM" id="Phobius"/>
    </source>
</evidence>
<evidence type="ECO:0000313" key="3">
    <source>
        <dbReference type="EMBL" id="RDB19596.1"/>
    </source>
</evidence>
<feature type="compositionally biased region" description="Low complexity" evidence="1">
    <location>
        <begin position="206"/>
        <end position="216"/>
    </location>
</feature>
<keyword evidence="2" id="KW-1133">Transmembrane helix</keyword>
<accession>A0A369JLC6</accession>
<dbReference type="EMBL" id="LUEZ02000077">
    <property type="protein sequence ID" value="RDB19596.1"/>
    <property type="molecule type" value="Genomic_DNA"/>
</dbReference>
<feature type="transmembrane region" description="Helical" evidence="2">
    <location>
        <begin position="34"/>
        <end position="55"/>
    </location>
</feature>
<dbReference type="PANTHER" id="PTHR34391">
    <property type="entry name" value="UPF0658 GOLGI APPARATUS MEMBRANE PROTEIN C1952.10C-RELATED"/>
    <property type="match status" value="1"/>
</dbReference>
<dbReference type="OrthoDB" id="2684482at2759"/>
<feature type="compositionally biased region" description="Polar residues" evidence="1">
    <location>
        <begin position="189"/>
        <end position="198"/>
    </location>
</feature>
<gene>
    <name evidence="3" type="ORF">Hypma_013257</name>
</gene>
<keyword evidence="4" id="KW-1185">Reference proteome</keyword>
<reference evidence="3" key="1">
    <citation type="submission" date="2018-04" db="EMBL/GenBank/DDBJ databases">
        <title>Whole genome sequencing of Hypsizygus marmoreus.</title>
        <authorList>
            <person name="Choi I.-G."/>
            <person name="Min B."/>
            <person name="Kim J.-G."/>
            <person name="Kim S."/>
            <person name="Oh Y.-L."/>
            <person name="Kong W.-S."/>
            <person name="Park H."/>
            <person name="Jeong J."/>
            <person name="Song E.-S."/>
        </authorList>
    </citation>
    <scope>NUCLEOTIDE SEQUENCE [LARGE SCALE GENOMIC DNA]</scope>
    <source>
        <strain evidence="3">51987-8</strain>
    </source>
</reference>
<dbReference type="STRING" id="39966.A0A369JLC6"/>
<dbReference type="Proteomes" id="UP000076154">
    <property type="component" value="Unassembled WGS sequence"/>
</dbReference>
<feature type="transmembrane region" description="Helical" evidence="2">
    <location>
        <begin position="444"/>
        <end position="468"/>
    </location>
</feature>
<feature type="compositionally biased region" description="Acidic residues" evidence="1">
    <location>
        <begin position="149"/>
        <end position="173"/>
    </location>
</feature>
<name>A0A369JLC6_HYPMA</name>
<evidence type="ECO:0000313" key="4">
    <source>
        <dbReference type="Proteomes" id="UP000076154"/>
    </source>
</evidence>
<dbReference type="InParanoid" id="A0A369JLC6"/>
<sequence length="725" mass="79362">MLPIATRKLWKRTLSWSRIKLVYTRITLTRYTTLYFFFALLNCIVLVILQGVTYADNNQAVNLIGGLLANANVEKGLLVFEGGELEKCNSIPGQPGAVCVTVALSKDKQGLASVERRGGKTELLRKRVVHKNVDLKAFLASRSDKDVDNDSDSEDGDDDDDDSDSEPDDDEDDDHRKEAIKDFEDETPANGQGSNSEIGTGEKGNSTTGGASPGTSAGSANKALDLACGYTLTWLQDILQDAKREDLVTLGFHFWLFSLAVVTVLNESLPHLGASLAGHVLGTGWAAFRVQSTERLRTNYLSLISGGACGGVDLLDGWWEVRRLHAIPILAVSSLVLFATAYLSFKLFRVYASQSFSRVGASPQIHRMYKLVLLLSVSLQLTGFFSIASTAMWIDKISHGVIRFVAQHIKIYLVAFAVTLVLEIPWVILGWVSVRRECRWKYVVFCGLSIFLVVISTLMFLSPLYVFIFTTWPFFATITVTSYVLMVLTSLLSIWCRLNFGKGLAHFLQVSDALEGVNFTPVYFSNDAEKGTAFPVKFSDTEKSPVDEKISSDFGYLQQPELSYSELAKPKLRGESVYSDANGMPVKLSSTPSLFKDAASTRRVKAFGGNHLDLGAAAGEDRYTQPQMPPRSAWSATTPSERPRSRDLTSLSSSGRASPTSMRSATPSIRPPSLSVRSATMPSIRAVTPSAQTQTPSVRSVSPASVVSRTRPGLPANPRRRPSDA</sequence>
<keyword evidence="2" id="KW-0472">Membrane</keyword>
<evidence type="ECO:0000256" key="1">
    <source>
        <dbReference type="SAM" id="MobiDB-lite"/>
    </source>
</evidence>
<dbReference type="InterPro" id="IPR040410">
    <property type="entry name" value="UPF0658_Golgi"/>
</dbReference>
<dbReference type="PANTHER" id="PTHR34391:SF2">
    <property type="entry name" value="TRP C-TERMINAL DOMAIN-CONTAINING PROTEIN"/>
    <property type="match status" value="1"/>
</dbReference>
<feature type="region of interest" description="Disordered" evidence="1">
    <location>
        <begin position="621"/>
        <end position="725"/>
    </location>
</feature>
<organism evidence="3 4">
    <name type="scientific">Hypsizygus marmoreus</name>
    <name type="common">White beech mushroom</name>
    <name type="synonym">Agaricus marmoreus</name>
    <dbReference type="NCBI Taxonomy" id="39966"/>
    <lineage>
        <taxon>Eukaryota</taxon>
        <taxon>Fungi</taxon>
        <taxon>Dikarya</taxon>
        <taxon>Basidiomycota</taxon>
        <taxon>Agaricomycotina</taxon>
        <taxon>Agaricomycetes</taxon>
        <taxon>Agaricomycetidae</taxon>
        <taxon>Agaricales</taxon>
        <taxon>Tricholomatineae</taxon>
        <taxon>Lyophyllaceae</taxon>
        <taxon>Hypsizygus</taxon>
    </lineage>
</organism>
<feature type="transmembrane region" description="Helical" evidence="2">
    <location>
        <begin position="325"/>
        <end position="348"/>
    </location>
</feature>
<comment type="caution">
    <text evidence="3">The sequence shown here is derived from an EMBL/GenBank/DDBJ whole genome shotgun (WGS) entry which is preliminary data.</text>
</comment>
<proteinExistence type="predicted"/>
<dbReference type="AlphaFoldDB" id="A0A369JLC6"/>
<feature type="region of interest" description="Disordered" evidence="1">
    <location>
        <begin position="144"/>
        <end position="216"/>
    </location>
</feature>
<dbReference type="GO" id="GO:0005794">
    <property type="term" value="C:Golgi apparatus"/>
    <property type="evidence" value="ECO:0007669"/>
    <property type="project" value="TreeGrafter"/>
</dbReference>
<feature type="compositionally biased region" description="Low complexity" evidence="1">
    <location>
        <begin position="695"/>
        <end position="712"/>
    </location>
</feature>
<feature type="compositionally biased region" description="Polar residues" evidence="1">
    <location>
        <begin position="648"/>
        <end position="667"/>
    </location>
</feature>
<protein>
    <submittedName>
        <fullName evidence="3">Uncharacterized protein</fullName>
    </submittedName>
</protein>